<feature type="region of interest" description="Disordered" evidence="1">
    <location>
        <begin position="1101"/>
        <end position="1143"/>
    </location>
</feature>
<feature type="compositionally biased region" description="Basic and acidic residues" evidence="1">
    <location>
        <begin position="1103"/>
        <end position="1112"/>
    </location>
</feature>
<dbReference type="RefSeq" id="XP_025835945.1">
    <property type="nucleotide sequence ID" value="XM_025980160.1"/>
</dbReference>
<accession>A0A7F5RJ00</accession>
<dbReference type="KEGG" id="apln:112906283"/>
<proteinExistence type="predicted"/>
<sequence>MTSKPFSAHCTNMFEETHMTTEPRNIGAENLYFSQSQSRRIIDTTLTSISANPLQNYNVPSPTMNNGDSALHNPCINYAQPSPVAGGGFLFSFASPQPNYLNMFNTGQNINSYGHQQPNYPNNYQFTNKSNTLSSHQNPFSSFTCPTTLQENTQKENPFKLQFHLQRSTSTSDLPEMKINSVNDDEMAFVKKMTDLHHIWRDRSDMCSKLSHFDPFQKYGINKVLHLSKSPDLKAKKGKFYEIDISQECDVCQNNISQTLQLFENERKGLFVNKTCMNNDEFKAKEKKERTETTTTATETSTDLKDESLQTESKVWDKNVPMDVSDDLKTDNEEAFLENLKKSSVFDGRSSSLKNFRENYSDENIEEMLNKKVKNLLNYFPRSILRKFKLLETEITNLLLKTMQMSEEGKCIYSDQDLEEIIQKEETGLQPKNFDRNLLKCLTNKGRAEKRHFSKYGSDDDIFEFQKTNKMLRLTKSTDLVVTSQNRNELEPPKEIDKLRIDDDNIECKTLSDKSVSCKQAISNLKPKSLDTKPIETICLDNKTKSENSLINTKCISSQILSQADDQIQKWHDIIIKKLQMFENGIREVFMNTKHFSLNCSDITQNPVINEVNSTNTDTVSYIGSFLDKIITLQKSPDILDKINKLEEEVTGTPKSKTRLNRNCDKNDSMDLDDVQSKATEEKSKCIDEKTELIIPEESLRPNHGLEINRQRVTSEIKLPPNCSTGVMDFDNLSLKTSKRKLCETDPIIYSQSFYSPSKKANVDFERKTVSENYIQGFWKSSEKYHYTPKYNKTKTTGHNVSAFGSNSSNQSTFNLQKSSNSTDIKNSIGFIPTFNIKKSVSEIVNNSHTSEYKMTPLQESVISKNNDDDQTETVSQVDDRKSISKIIDDIHTQIWGSDKNPTFKSHYFAKNFKKSNSFDKYKHSQTEQIKRNAMLILRPEFDSYKIKSETGIVATSSKYQLSEDSDSNTLRKNNSSGYGTSSILFQKSKFHEDTKSSNLNYQNSSERRSNTFIKSKFLDDFHTASKTSPKSHSRNFEKHFSLLSKSKFREDFEMSKSIVDAIINKACDDSDTKQFQLMSTSNQKDHSKFSSTLNVAKKSKMLFREDDERTTSPRKSKSLTSINEETELSEKSTERQINPWQNKIPRAFAKENKELSKSKMHLFDNWRKKLQENKRGSSKSNLYQRPSFKKKVPRAVLSDDSKTEIEVSLESYDKSTREMEKKLNEALLRYNKTAKVTDKISKKFMETSDKSLPFPTVATPRTFLADNEQIFLTKVENALKAKLNGNFKISEVQSGQNNSKPYYRDNSTMEPSTSFDDEEIRSVEYSRSYVIQNADENDKDEKYCEN</sequence>
<evidence type="ECO:0000313" key="4">
    <source>
        <dbReference type="RefSeq" id="XP_025835946.1"/>
    </source>
</evidence>
<feature type="region of interest" description="Disordered" evidence="1">
    <location>
        <begin position="285"/>
        <end position="305"/>
    </location>
</feature>
<feature type="compositionally biased region" description="Basic and acidic residues" evidence="1">
    <location>
        <begin position="662"/>
        <end position="677"/>
    </location>
</feature>
<feature type="region of interest" description="Disordered" evidence="1">
    <location>
        <begin position="1293"/>
        <end position="1321"/>
    </location>
</feature>
<dbReference type="Proteomes" id="UP000192223">
    <property type="component" value="Unplaced"/>
</dbReference>
<reference evidence="3 4" key="1">
    <citation type="submission" date="2025-04" db="UniProtKB">
        <authorList>
            <consortium name="RefSeq"/>
        </authorList>
    </citation>
    <scope>IDENTIFICATION</scope>
    <source>
        <tissue evidence="3 4">Entire body</tissue>
    </source>
</reference>
<organism evidence="2 4">
    <name type="scientific">Agrilus planipennis</name>
    <name type="common">Emerald ash borer</name>
    <name type="synonym">Agrilus marcopoli</name>
    <dbReference type="NCBI Taxonomy" id="224129"/>
    <lineage>
        <taxon>Eukaryota</taxon>
        <taxon>Metazoa</taxon>
        <taxon>Ecdysozoa</taxon>
        <taxon>Arthropoda</taxon>
        <taxon>Hexapoda</taxon>
        <taxon>Insecta</taxon>
        <taxon>Pterygota</taxon>
        <taxon>Neoptera</taxon>
        <taxon>Endopterygota</taxon>
        <taxon>Coleoptera</taxon>
        <taxon>Polyphaga</taxon>
        <taxon>Elateriformia</taxon>
        <taxon>Buprestoidea</taxon>
        <taxon>Buprestidae</taxon>
        <taxon>Agrilinae</taxon>
        <taxon>Agrilus</taxon>
    </lineage>
</organism>
<feature type="compositionally biased region" description="Polar residues" evidence="1">
    <location>
        <begin position="1293"/>
        <end position="1315"/>
    </location>
</feature>
<dbReference type="OrthoDB" id="6778461at2759"/>
<dbReference type="GeneID" id="112906283"/>
<protein>
    <submittedName>
        <fullName evidence="3">Uncharacterized protein LOC112906283 isoform X1</fullName>
    </submittedName>
    <submittedName>
        <fullName evidence="4">Uncharacterized protein LOC112906283 isoform X2</fullName>
    </submittedName>
</protein>
<evidence type="ECO:0000256" key="1">
    <source>
        <dbReference type="SAM" id="MobiDB-lite"/>
    </source>
</evidence>
<gene>
    <name evidence="3 4" type="primary">LOC112906283</name>
</gene>
<dbReference type="RefSeq" id="XP_025835946.1">
    <property type="nucleotide sequence ID" value="XM_025980161.1"/>
</dbReference>
<feature type="region of interest" description="Disordered" evidence="1">
    <location>
        <begin position="654"/>
        <end position="677"/>
    </location>
</feature>
<evidence type="ECO:0000313" key="3">
    <source>
        <dbReference type="RefSeq" id="XP_025835945.1"/>
    </source>
</evidence>
<keyword evidence="2" id="KW-1185">Reference proteome</keyword>
<name>A0A7F5RJ00_AGRPL</name>
<evidence type="ECO:0000313" key="2">
    <source>
        <dbReference type="Proteomes" id="UP000192223"/>
    </source>
</evidence>